<keyword evidence="3" id="KW-1185">Reference proteome</keyword>
<evidence type="ECO:0000256" key="1">
    <source>
        <dbReference type="SAM" id="MobiDB-lite"/>
    </source>
</evidence>
<evidence type="ECO:0000313" key="2">
    <source>
        <dbReference type="EMBL" id="CEG42138.1"/>
    </source>
</evidence>
<dbReference type="EMBL" id="CCYD01000610">
    <property type="protein sequence ID" value="CEG42138.1"/>
    <property type="molecule type" value="Genomic_DNA"/>
</dbReference>
<feature type="compositionally biased region" description="Polar residues" evidence="1">
    <location>
        <begin position="1"/>
        <end position="10"/>
    </location>
</feature>
<evidence type="ECO:0000313" key="3">
    <source>
        <dbReference type="Proteomes" id="UP000054928"/>
    </source>
</evidence>
<dbReference type="Proteomes" id="UP000054928">
    <property type="component" value="Unassembled WGS sequence"/>
</dbReference>
<accession>A0A0P1AL59</accession>
<proteinExistence type="predicted"/>
<dbReference type="GeneID" id="59052616"/>
<dbReference type="RefSeq" id="XP_036263206.1">
    <property type="nucleotide sequence ID" value="XM_036407512.1"/>
</dbReference>
<organism evidence="2 3">
    <name type="scientific">Plasmopara halstedii</name>
    <name type="common">Downy mildew of sunflower</name>
    <dbReference type="NCBI Taxonomy" id="4781"/>
    <lineage>
        <taxon>Eukaryota</taxon>
        <taxon>Sar</taxon>
        <taxon>Stramenopiles</taxon>
        <taxon>Oomycota</taxon>
        <taxon>Peronosporomycetes</taxon>
        <taxon>Peronosporales</taxon>
        <taxon>Peronosporaceae</taxon>
        <taxon>Plasmopara</taxon>
    </lineage>
</organism>
<feature type="region of interest" description="Disordered" evidence="1">
    <location>
        <begin position="1"/>
        <end position="20"/>
    </location>
</feature>
<dbReference type="AlphaFoldDB" id="A0A0P1AL59"/>
<name>A0A0P1AL59_PLAHL</name>
<sequence length="81" mass="8907">MMPSTRSQSLPACHAPAAEQSQKATPVLKLVILPLPAATRTYRRTMELCALLQPMLSAFAFTTTFKDVLFQAQLKILVSTN</sequence>
<protein>
    <submittedName>
        <fullName evidence="2">Uncharacterized protein</fullName>
    </submittedName>
</protein>
<reference evidence="3" key="1">
    <citation type="submission" date="2014-09" db="EMBL/GenBank/DDBJ databases">
        <authorList>
            <person name="Sharma Rahul"/>
            <person name="Thines Marco"/>
        </authorList>
    </citation>
    <scope>NUCLEOTIDE SEQUENCE [LARGE SCALE GENOMIC DNA]</scope>
</reference>